<feature type="signal peptide" evidence="2">
    <location>
        <begin position="1"/>
        <end position="21"/>
    </location>
</feature>
<proteinExistence type="predicted"/>
<gene>
    <name evidence="3" type="ORF">A8926_2927</name>
</gene>
<dbReference type="STRING" id="994479.GCA_000194155_02514"/>
<keyword evidence="4" id="KW-1185">Reference proteome</keyword>
<dbReference type="Proteomes" id="UP000233786">
    <property type="component" value="Unassembled WGS sequence"/>
</dbReference>
<accession>A0A2N3XX34</accession>
<comment type="caution">
    <text evidence="3">The sequence shown here is derived from an EMBL/GenBank/DDBJ whole genome shotgun (WGS) entry which is preliminary data.</text>
</comment>
<protein>
    <recommendedName>
        <fullName evidence="5">Lipoprotein</fullName>
    </recommendedName>
</protein>
<evidence type="ECO:0000256" key="2">
    <source>
        <dbReference type="SAM" id="SignalP"/>
    </source>
</evidence>
<dbReference type="AlphaFoldDB" id="A0A2N3XX34"/>
<dbReference type="PROSITE" id="PS51257">
    <property type="entry name" value="PROKAR_LIPOPROTEIN"/>
    <property type="match status" value="1"/>
</dbReference>
<keyword evidence="2" id="KW-0732">Signal</keyword>
<evidence type="ECO:0000256" key="1">
    <source>
        <dbReference type="SAM" id="MobiDB-lite"/>
    </source>
</evidence>
<evidence type="ECO:0000313" key="4">
    <source>
        <dbReference type="Proteomes" id="UP000233786"/>
    </source>
</evidence>
<feature type="chain" id="PRO_5014956694" description="Lipoprotein" evidence="2">
    <location>
        <begin position="22"/>
        <end position="151"/>
    </location>
</feature>
<sequence>MRRLHTAVGAGALLLALAACAQQPANEVGFGGQPPAPPGPVQPKPEQERAPVAETAVDVSSLPKGYPKKVWTQDDGTVIVATGQEGGCSKVHAELAEQTADHVKVVLVEETPEPPGICTMDLRYPPVAVQLDAPLDARKVVLEQRDVKVPR</sequence>
<feature type="compositionally biased region" description="Pro residues" evidence="1">
    <location>
        <begin position="34"/>
        <end position="43"/>
    </location>
</feature>
<dbReference type="EMBL" id="PJNB01000001">
    <property type="protein sequence ID" value="PKW15235.1"/>
    <property type="molecule type" value="Genomic_DNA"/>
</dbReference>
<name>A0A2N3XX34_SACSN</name>
<feature type="region of interest" description="Disordered" evidence="1">
    <location>
        <begin position="26"/>
        <end position="58"/>
    </location>
</feature>
<evidence type="ECO:0008006" key="5">
    <source>
        <dbReference type="Google" id="ProtNLM"/>
    </source>
</evidence>
<evidence type="ECO:0000313" key="3">
    <source>
        <dbReference type="EMBL" id="PKW15235.1"/>
    </source>
</evidence>
<reference evidence="3" key="1">
    <citation type="submission" date="2017-12" db="EMBL/GenBank/DDBJ databases">
        <title>Sequencing the genomes of 1000 Actinobacteria strains.</title>
        <authorList>
            <person name="Klenk H.-P."/>
        </authorList>
    </citation>
    <scope>NUCLEOTIDE SEQUENCE [LARGE SCALE GENOMIC DNA]</scope>
    <source>
        <strain evidence="3">DSM 44228</strain>
    </source>
</reference>
<organism evidence="3 4">
    <name type="scientific">Saccharopolyspora spinosa</name>
    <dbReference type="NCBI Taxonomy" id="60894"/>
    <lineage>
        <taxon>Bacteria</taxon>
        <taxon>Bacillati</taxon>
        <taxon>Actinomycetota</taxon>
        <taxon>Actinomycetes</taxon>
        <taxon>Pseudonocardiales</taxon>
        <taxon>Pseudonocardiaceae</taxon>
        <taxon>Saccharopolyspora</taxon>
    </lineage>
</organism>